<keyword evidence="5" id="KW-0963">Cytoplasm</keyword>
<dbReference type="Bgee" id="WBGene00018354">
    <property type="expression patterns" value="Expressed in adult organism and 1 other cell type or tissue"/>
</dbReference>
<dbReference type="FunCoup" id="O17099">
    <property type="interactions" value="329"/>
</dbReference>
<evidence type="ECO:0000256" key="3">
    <source>
        <dbReference type="ARBA" id="ARBA00022833"/>
    </source>
</evidence>
<dbReference type="InterPro" id="IPR000535">
    <property type="entry name" value="MSP_dom"/>
</dbReference>
<dbReference type="STRING" id="6239.F42G2.5.1"/>
<dbReference type="CTD" id="185673"/>
<proteinExistence type="evidence at protein level"/>
<dbReference type="Proteomes" id="UP000001940">
    <property type="component" value="Chromosome II"/>
</dbReference>
<dbReference type="GO" id="GO:0005789">
    <property type="term" value="C:endoplasmic reticulum membrane"/>
    <property type="evidence" value="ECO:0000318"/>
    <property type="project" value="GO_Central"/>
</dbReference>
<reference evidence="8 9" key="1">
    <citation type="journal article" date="1998" name="Science">
        <title>Genome sequence of the nematode C. elegans: a platform for investigating biology.</title>
        <authorList>
            <consortium name="The C. elegans sequencing consortium"/>
            <person name="Sulson J.E."/>
            <person name="Waterston R."/>
        </authorList>
    </citation>
    <scope>NUCLEOTIDE SEQUENCE [LARGE SCALE GENOMIC DNA]</scope>
    <source>
        <strain evidence="8 9">Bristol N2</strain>
    </source>
</reference>
<feature type="domain" description="MSP" evidence="7">
    <location>
        <begin position="1"/>
        <end position="123"/>
    </location>
</feature>
<dbReference type="HOGENOM" id="CLU_048639_0_0_1"/>
<evidence type="ECO:0000259" key="7">
    <source>
        <dbReference type="PROSITE" id="PS50202"/>
    </source>
</evidence>
<dbReference type="PIR" id="T32286">
    <property type="entry name" value="T32286"/>
</dbReference>
<dbReference type="PROSITE" id="PS50089">
    <property type="entry name" value="ZF_RING_2"/>
    <property type="match status" value="1"/>
</dbReference>
<comment type="interaction">
    <interactant intactId="EBI-2316398">
        <id>O17099</id>
    </interactant>
    <interactant intactId="EBI-2316401">
        <id>Q20498</id>
        <label>rrc-1</label>
    </interactant>
    <organismsDiffer>false</organismsDiffer>
    <experiments>5</experiments>
</comment>
<evidence type="ECO:0000259" key="6">
    <source>
        <dbReference type="PROSITE" id="PS50089"/>
    </source>
</evidence>
<dbReference type="AGR" id="WB:WBGene00018354"/>
<sequence>MPEKKSLLEVPPELVFSGPFDHVITTYMTLTNISQSPVCFLVKTTVPNSYCVRPNRGILNIGDSKQIEVMLQPLEKVPPDAKQHKFLVQSCVAPSIDVSDLESVWKNVKPDELTYNRLVVTFVDNTDSKSNIECEICTLEFSSVVDNQIPRILQCGHSICQSCASKLAKNCVILCPFCRNETNVSSVASLPKNFALLQAIDQKTLRVPPLEIAKLRQQLSCQLSKLEEQVSKTDKSIKAVGRAQLSNLKDGREFQERKDSIVSYYASIRETINALENEAIGKLHTIADMNVSKNALLVAELSEILKHQNLKIAELKLSMEMDDVELATRSLTDSGTECAVVKPAVLDVALTFPEIDKMALLSMTTKFPSNFSTV</sequence>
<dbReference type="InterPro" id="IPR052667">
    <property type="entry name" value="E3_ubiquitin-ligase_RING"/>
</dbReference>
<dbReference type="InterPro" id="IPR013083">
    <property type="entry name" value="Znf_RING/FYVE/PHD"/>
</dbReference>
<keyword evidence="2 4" id="KW-0863">Zinc-finger</keyword>
<dbReference type="SUPFAM" id="SSF57850">
    <property type="entry name" value="RING/U-box"/>
    <property type="match status" value="1"/>
</dbReference>
<dbReference type="Gene3D" id="3.30.40.10">
    <property type="entry name" value="Zinc/RING finger domain, C3HC4 (zinc finger)"/>
    <property type="match status" value="1"/>
</dbReference>
<dbReference type="GO" id="GO:0008270">
    <property type="term" value="F:zinc ion binding"/>
    <property type="evidence" value="ECO:0007669"/>
    <property type="project" value="UniProtKB-KW"/>
</dbReference>
<evidence type="ECO:0000313" key="10">
    <source>
        <dbReference type="WormBase" id="F42G2.5"/>
    </source>
</evidence>
<evidence type="ECO:0000256" key="5">
    <source>
        <dbReference type="RuleBase" id="RU003425"/>
    </source>
</evidence>
<keyword evidence="1" id="KW-0479">Metal-binding</keyword>
<dbReference type="KEGG" id="cel:CELE_F42G2.5"/>
<dbReference type="InterPro" id="IPR008962">
    <property type="entry name" value="PapD-like_sf"/>
</dbReference>
<dbReference type="eggNOG" id="KOG4185">
    <property type="taxonomic scope" value="Eukaryota"/>
</dbReference>
<evidence type="ECO:0000256" key="1">
    <source>
        <dbReference type="ARBA" id="ARBA00022723"/>
    </source>
</evidence>
<dbReference type="PeptideAtlas" id="O17099"/>
<organism evidence="8 9">
    <name type="scientific">Caenorhabditis elegans</name>
    <dbReference type="NCBI Taxonomy" id="6239"/>
    <lineage>
        <taxon>Eukaryota</taxon>
        <taxon>Metazoa</taxon>
        <taxon>Ecdysozoa</taxon>
        <taxon>Nematoda</taxon>
        <taxon>Chromadorea</taxon>
        <taxon>Rhabditida</taxon>
        <taxon>Rhabditina</taxon>
        <taxon>Rhabditomorpha</taxon>
        <taxon>Rhabditoidea</taxon>
        <taxon>Rhabditidae</taxon>
        <taxon>Peloderinae</taxon>
        <taxon>Caenorhabditis</taxon>
    </lineage>
</organism>
<dbReference type="UCSC" id="F42G2.5">
    <property type="organism name" value="c. elegans"/>
</dbReference>
<dbReference type="GO" id="GO:0090158">
    <property type="term" value="P:endoplasmic reticulum membrane organization"/>
    <property type="evidence" value="ECO:0000318"/>
    <property type="project" value="GO_Central"/>
</dbReference>
<evidence type="ECO:0000313" key="8">
    <source>
        <dbReference type="EMBL" id="CCD70285.1"/>
    </source>
</evidence>
<dbReference type="InParanoid" id="O17099"/>
<dbReference type="OrthoDB" id="264603at2759"/>
<dbReference type="SUPFAM" id="SSF49354">
    <property type="entry name" value="PapD-like"/>
    <property type="match status" value="1"/>
</dbReference>
<dbReference type="SMART" id="SM00184">
    <property type="entry name" value="RING"/>
    <property type="match status" value="1"/>
</dbReference>
<dbReference type="Reactome" id="R-CEL-9013405">
    <property type="pathway name" value="RHOD GTPase cycle"/>
</dbReference>
<keyword evidence="3" id="KW-0862">Zinc</keyword>
<evidence type="ECO:0000313" key="9">
    <source>
        <dbReference type="Proteomes" id="UP000001940"/>
    </source>
</evidence>
<dbReference type="PANTHER" id="PTHR47156:SF10">
    <property type="entry name" value="E3 UBIQUITIN-PROTEIN LIGASE TRIM-21-RELATED"/>
    <property type="match status" value="1"/>
</dbReference>
<dbReference type="IntAct" id="O17099">
    <property type="interactions" value="1"/>
</dbReference>
<dbReference type="InterPro" id="IPR013783">
    <property type="entry name" value="Ig-like_fold"/>
</dbReference>
<dbReference type="GO" id="GO:0005886">
    <property type="term" value="C:plasma membrane"/>
    <property type="evidence" value="ECO:0000318"/>
    <property type="project" value="GO_Central"/>
</dbReference>
<dbReference type="EMBL" id="BX284602">
    <property type="protein sequence ID" value="CCD70285.1"/>
    <property type="molecule type" value="Genomic_DNA"/>
</dbReference>
<dbReference type="WormBase" id="F42G2.5">
    <property type="protein sequence ID" value="CE10314"/>
    <property type="gene ID" value="WBGene00018354"/>
</dbReference>
<dbReference type="PANTHER" id="PTHR47156">
    <property type="entry name" value="PROTEIN CBG20824"/>
    <property type="match status" value="1"/>
</dbReference>
<evidence type="ECO:0000256" key="2">
    <source>
        <dbReference type="ARBA" id="ARBA00022771"/>
    </source>
</evidence>
<dbReference type="SMR" id="O17099"/>
<dbReference type="InterPro" id="IPR017907">
    <property type="entry name" value="Znf_RING_CS"/>
</dbReference>
<dbReference type="Pfam" id="PF00635">
    <property type="entry name" value="Motile_Sperm"/>
    <property type="match status" value="1"/>
</dbReference>
<dbReference type="RefSeq" id="NP_494271.1">
    <property type="nucleotide sequence ID" value="NM_061870.1"/>
</dbReference>
<dbReference type="GeneID" id="185673"/>
<comment type="function">
    <text evidence="5">Central component in molecular interactions underlying sperm crawling. Forms an extensive filament system that extends from sperm villipoda, along the leading edge of the pseudopod.</text>
</comment>
<accession>O17099</accession>
<feature type="domain" description="RING-type" evidence="6">
    <location>
        <begin position="134"/>
        <end position="179"/>
    </location>
</feature>
<evidence type="ECO:0000256" key="4">
    <source>
        <dbReference type="PROSITE-ProRule" id="PRU00175"/>
    </source>
</evidence>
<keyword evidence="5" id="KW-0206">Cytoskeleton</keyword>
<dbReference type="AlphaFoldDB" id="O17099"/>
<dbReference type="PROSITE" id="PS00518">
    <property type="entry name" value="ZF_RING_1"/>
    <property type="match status" value="1"/>
</dbReference>
<dbReference type="GO" id="GO:0061817">
    <property type="term" value="P:endoplasmic reticulum-plasma membrane tethering"/>
    <property type="evidence" value="ECO:0000318"/>
    <property type="project" value="GO_Central"/>
</dbReference>
<name>O17099_CAEEL</name>
<dbReference type="PhylomeDB" id="O17099"/>
<dbReference type="Gene3D" id="2.60.40.10">
    <property type="entry name" value="Immunoglobulins"/>
    <property type="match status" value="1"/>
</dbReference>
<protein>
    <recommendedName>
        <fullName evidence="5">Major sperm protein</fullName>
    </recommendedName>
</protein>
<gene>
    <name evidence="8" type="ORF">CELE_F42G2.5</name>
    <name evidence="8 10" type="ORF">F42G2.5</name>
</gene>
<dbReference type="PROSITE" id="PS50202">
    <property type="entry name" value="MSP"/>
    <property type="match status" value="1"/>
</dbReference>
<dbReference type="GO" id="GO:0043495">
    <property type="term" value="F:protein-membrane adaptor activity"/>
    <property type="evidence" value="ECO:0000318"/>
    <property type="project" value="GO_Central"/>
</dbReference>
<keyword evidence="9" id="KW-1185">Reference proteome</keyword>
<dbReference type="eggNOG" id="KOG0439">
    <property type="taxonomic scope" value="Eukaryota"/>
</dbReference>
<dbReference type="InterPro" id="IPR001841">
    <property type="entry name" value="Znf_RING"/>
</dbReference>
<dbReference type="PaxDb" id="6239-F42G2.5"/>